<evidence type="ECO:0000256" key="2">
    <source>
        <dbReference type="ARBA" id="ARBA00022475"/>
    </source>
</evidence>
<evidence type="ECO:0000313" key="9">
    <source>
        <dbReference type="EMBL" id="SEF18076.1"/>
    </source>
</evidence>
<dbReference type="AlphaFoldDB" id="A0A1H5PW90"/>
<feature type="transmembrane region" description="Helical" evidence="7">
    <location>
        <begin position="283"/>
        <end position="302"/>
    </location>
</feature>
<dbReference type="Proteomes" id="UP000181980">
    <property type="component" value="Unassembled WGS sequence"/>
</dbReference>
<accession>A0A1H5PW90</accession>
<dbReference type="RefSeq" id="WP_083412414.1">
    <property type="nucleotide sequence ID" value="NZ_FNUC01000004.1"/>
</dbReference>
<name>A0A1H5PW90_9ACTN</name>
<keyword evidence="3 7" id="KW-0812">Transmembrane</keyword>
<dbReference type="PANTHER" id="PTHR30287">
    <property type="entry name" value="MEMBRANE COMPONENT OF PREDICTED ABC SUPERFAMILY METABOLITE UPTAKE TRANSPORTER"/>
    <property type="match status" value="1"/>
</dbReference>
<keyword evidence="10" id="KW-1185">Reference proteome</keyword>
<feature type="transmembrane region" description="Helical" evidence="7">
    <location>
        <begin position="417"/>
        <end position="439"/>
    </location>
</feature>
<feature type="transmembrane region" description="Helical" evidence="7">
    <location>
        <begin position="329"/>
        <end position="350"/>
    </location>
</feature>
<dbReference type="InterPro" id="IPR038766">
    <property type="entry name" value="Membrane_comp_ABC_pdt"/>
</dbReference>
<feature type="compositionally biased region" description="Low complexity" evidence="6">
    <location>
        <begin position="19"/>
        <end position="41"/>
    </location>
</feature>
<feature type="transmembrane region" description="Helical" evidence="7">
    <location>
        <begin position="67"/>
        <end position="90"/>
    </location>
</feature>
<feature type="transmembrane region" description="Helical" evidence="7">
    <location>
        <begin position="202"/>
        <end position="226"/>
    </location>
</feature>
<feature type="transmembrane region" description="Helical" evidence="7">
    <location>
        <begin position="459"/>
        <end position="481"/>
    </location>
</feature>
<sequence length="493" mass="49978">MNAARTANRPSKRARRAAAGRPPAGTRPSGTRPSGGRPVAGRAGGPGAGRVGRVGWLARPSLRHRPAAFLAAALTVFLSTAVIGPFAALIETALHTSGDDQLALLVMGGVVGGWGLLIVLYSLASTIGITVRQRTDEIVLLRTIGAAGGQVRALVRGETLVMATVAAALGAVPAWFGARALLDALRSGGVLGDDVRFRAGAIPLLATVVAVVLVTRLAASLAVARASRAPVREARSEPAGSARLPRWRLILAAALVLYGAGFGVVTMTVTAHSDDPYDAMMTAGNACVLVSIGLAVAAPALLRRFAGLFRGRGAAAELALSNAARRSPLLSATLAPVIVLTGASVGTLMLVDVDARSMAGTGGADDVTALLNVVVVVMISLFATIMVVNAWAAAVAHRRAELRRLWLVGARPRTVRASVVVEALVTGALGAGLGVLAAIPTVVPFSWARGEGLVPDGGLWLAPALAAAAVAVALVSAAVAVRRVRFSGGPTSD</sequence>
<evidence type="ECO:0000256" key="3">
    <source>
        <dbReference type="ARBA" id="ARBA00022692"/>
    </source>
</evidence>
<evidence type="ECO:0000256" key="7">
    <source>
        <dbReference type="SAM" id="Phobius"/>
    </source>
</evidence>
<evidence type="ECO:0000256" key="4">
    <source>
        <dbReference type="ARBA" id="ARBA00022989"/>
    </source>
</evidence>
<evidence type="ECO:0000256" key="6">
    <source>
        <dbReference type="SAM" id="MobiDB-lite"/>
    </source>
</evidence>
<dbReference type="InterPro" id="IPR003838">
    <property type="entry name" value="ABC3_permease_C"/>
</dbReference>
<feature type="domain" description="ABC3 transporter permease C-terminal" evidence="8">
    <location>
        <begin position="114"/>
        <end position="230"/>
    </location>
</feature>
<feature type="domain" description="ABC3 transporter permease C-terminal" evidence="8">
    <location>
        <begin position="374"/>
        <end position="486"/>
    </location>
</feature>
<dbReference type="EMBL" id="FNUC01000004">
    <property type="protein sequence ID" value="SEF18076.1"/>
    <property type="molecule type" value="Genomic_DNA"/>
</dbReference>
<feature type="transmembrane region" description="Helical" evidence="7">
    <location>
        <begin position="247"/>
        <end position="271"/>
    </location>
</feature>
<dbReference type="OrthoDB" id="3223244at2"/>
<comment type="subcellular location">
    <subcellularLocation>
        <location evidence="1">Cell membrane</location>
        <topology evidence="1">Multi-pass membrane protein</topology>
    </subcellularLocation>
</comment>
<gene>
    <name evidence="9" type="ORF">SAMN04488561_6209</name>
</gene>
<feature type="transmembrane region" description="Helical" evidence="7">
    <location>
        <begin position="160"/>
        <end position="182"/>
    </location>
</feature>
<protein>
    <submittedName>
        <fullName evidence="9">Putative ABC transport system permease protein</fullName>
    </submittedName>
</protein>
<keyword evidence="4 7" id="KW-1133">Transmembrane helix</keyword>
<feature type="transmembrane region" description="Helical" evidence="7">
    <location>
        <begin position="102"/>
        <end position="124"/>
    </location>
</feature>
<evidence type="ECO:0000259" key="8">
    <source>
        <dbReference type="Pfam" id="PF02687"/>
    </source>
</evidence>
<keyword evidence="5 7" id="KW-0472">Membrane</keyword>
<feature type="transmembrane region" description="Helical" evidence="7">
    <location>
        <begin position="370"/>
        <end position="396"/>
    </location>
</feature>
<keyword evidence="2" id="KW-1003">Cell membrane</keyword>
<dbReference type="PANTHER" id="PTHR30287:SF1">
    <property type="entry name" value="INNER MEMBRANE PROTEIN"/>
    <property type="match status" value="1"/>
</dbReference>
<evidence type="ECO:0000256" key="1">
    <source>
        <dbReference type="ARBA" id="ARBA00004651"/>
    </source>
</evidence>
<reference evidence="10" key="1">
    <citation type="submission" date="2016-10" db="EMBL/GenBank/DDBJ databases">
        <authorList>
            <person name="Varghese N."/>
            <person name="Submissions S."/>
        </authorList>
    </citation>
    <scope>NUCLEOTIDE SEQUENCE [LARGE SCALE GENOMIC DNA]</scope>
    <source>
        <strain evidence="10">DSM 45237</strain>
    </source>
</reference>
<dbReference type="STRING" id="561176.SAMN04488561_6209"/>
<feature type="region of interest" description="Disordered" evidence="6">
    <location>
        <begin position="1"/>
        <end position="47"/>
    </location>
</feature>
<organism evidence="9 10">
    <name type="scientific">Jiangella alba</name>
    <dbReference type="NCBI Taxonomy" id="561176"/>
    <lineage>
        <taxon>Bacteria</taxon>
        <taxon>Bacillati</taxon>
        <taxon>Actinomycetota</taxon>
        <taxon>Actinomycetes</taxon>
        <taxon>Jiangellales</taxon>
        <taxon>Jiangellaceae</taxon>
        <taxon>Jiangella</taxon>
    </lineage>
</organism>
<proteinExistence type="predicted"/>
<evidence type="ECO:0000313" key="10">
    <source>
        <dbReference type="Proteomes" id="UP000181980"/>
    </source>
</evidence>
<dbReference type="GO" id="GO:0005886">
    <property type="term" value="C:plasma membrane"/>
    <property type="evidence" value="ECO:0007669"/>
    <property type="project" value="UniProtKB-SubCell"/>
</dbReference>
<evidence type="ECO:0000256" key="5">
    <source>
        <dbReference type="ARBA" id="ARBA00023136"/>
    </source>
</evidence>
<dbReference type="Pfam" id="PF02687">
    <property type="entry name" value="FtsX"/>
    <property type="match status" value="2"/>
</dbReference>